<keyword evidence="1" id="KW-0812">Transmembrane</keyword>
<dbReference type="EMBL" id="MZ028627">
    <property type="protein sequence ID" value="QWS68208.1"/>
    <property type="molecule type" value="Genomic_DNA"/>
</dbReference>
<evidence type="ECO:0000256" key="1">
    <source>
        <dbReference type="SAM" id="Phobius"/>
    </source>
</evidence>
<protein>
    <submittedName>
        <fullName evidence="2">PnuC-like nicotinamide riboside transporter</fullName>
    </submittedName>
</protein>
<evidence type="ECO:0000313" key="3">
    <source>
        <dbReference type="Proteomes" id="UP000683422"/>
    </source>
</evidence>
<feature type="transmembrane region" description="Helical" evidence="1">
    <location>
        <begin position="36"/>
        <end position="58"/>
    </location>
</feature>
<name>A0A8F2IFE5_9CAUD</name>
<dbReference type="KEGG" id="vg:80020503"/>
<dbReference type="Proteomes" id="UP000683422">
    <property type="component" value="Segment"/>
</dbReference>
<gene>
    <name evidence="2" type="primary">91</name>
    <name evidence="2" type="ORF">SEA_VANLEE_91</name>
</gene>
<reference evidence="2" key="1">
    <citation type="submission" date="2021-04" db="EMBL/GenBank/DDBJ databases">
        <authorList>
            <person name="Barnhill K.B."/>
            <person name="Biggs A.M."/>
            <person name="Bland J."/>
            <person name="Choudhary H.M."/>
            <person name="Crogan R.E."/>
            <person name="Finocchiaro A.B."/>
            <person name="Franco V."/>
            <person name="Fuller T.A."/>
            <person name="Hanwacker C.G."/>
            <person name="Howard Z.E."/>
            <person name="Iqbal M."/>
            <person name="Mathew A.M."/>
            <person name="Miller S."/>
            <person name="Padhye S."/>
            <person name="Rainey E."/>
            <person name="Rodriguez A."/>
            <person name="Stewart E."/>
            <person name="Otero L.A."/>
            <person name="Chase M.A."/>
            <person name="Pollenz R.S."/>
            <person name="Garlena R.A."/>
            <person name="Russell D.A."/>
            <person name="Jacobs-Sera D."/>
            <person name="Hatfull G.F."/>
        </authorList>
    </citation>
    <scope>NUCLEOTIDE SEQUENCE</scope>
</reference>
<proteinExistence type="predicted"/>
<evidence type="ECO:0000313" key="2">
    <source>
        <dbReference type="EMBL" id="QWS68208.1"/>
    </source>
</evidence>
<keyword evidence="1" id="KW-0472">Membrane</keyword>
<dbReference type="RefSeq" id="YP_010755832.1">
    <property type="nucleotide sequence ID" value="NC_073474.1"/>
</dbReference>
<accession>A0A8F2IFE5</accession>
<sequence length="177" mass="19672">MWWSWLLASIGVFGLYLTTRKLWQGFVIGVGVQVLWIAYALATDQLGFIFSALAYGSVNALGFYRWTRPAETPADPEPPVGTIRSGLIRAVPAWVGERVVNRVPVLRPRPVRSTDPTAQKWAQLDSIPAPAIVTDAKGARFLKAFDDPAAEQFFDPDTGDHVFGLAAYSTPPYRWHR</sequence>
<organism evidence="2 3">
    <name type="scientific">Gordonia phage VanLee</name>
    <dbReference type="NCBI Taxonomy" id="2845816"/>
    <lineage>
        <taxon>Viruses</taxon>
        <taxon>Duplodnaviria</taxon>
        <taxon>Heunggongvirae</taxon>
        <taxon>Uroviricota</taxon>
        <taxon>Caudoviricetes</taxon>
        <taxon>Kruegerviridae</taxon>
        <taxon>Vanleevirus</taxon>
        <taxon>Vanleevirus vanlee</taxon>
    </lineage>
</organism>
<keyword evidence="1" id="KW-1133">Transmembrane helix</keyword>
<keyword evidence="3" id="KW-1185">Reference proteome</keyword>
<dbReference type="GeneID" id="80020503"/>